<evidence type="ECO:0000256" key="1">
    <source>
        <dbReference type="SAM" id="Phobius"/>
    </source>
</evidence>
<keyword evidence="1" id="KW-0472">Membrane</keyword>
<dbReference type="NCBIfam" id="NF045883">
    <property type="entry name" value="PIPSynth"/>
    <property type="match status" value="1"/>
</dbReference>
<reference evidence="4" key="1">
    <citation type="submission" date="2020-05" db="EMBL/GenBank/DDBJ databases">
        <authorList>
            <person name="Chiriac C."/>
            <person name="Salcher M."/>
            <person name="Ghai R."/>
            <person name="Kavagutti S V."/>
        </authorList>
    </citation>
    <scope>NUCLEOTIDE SEQUENCE</scope>
</reference>
<feature type="transmembrane region" description="Helical" evidence="1">
    <location>
        <begin position="90"/>
        <end position="108"/>
    </location>
</feature>
<evidence type="ECO:0000313" key="3">
    <source>
        <dbReference type="EMBL" id="CAB4858911.1"/>
    </source>
</evidence>
<sequence length="197" mass="20954">MISSIFKPAVTRAITPAAKGALKLGLTPNTVTFFGATAVVLTASYFYPRSEFFLGTVLICLFSLSDLFDGTMARISQKGASPWGGFLDSTIDRIADASIFIGVIIALNRSADPLVPVVVIALATGSLIPYIRAKAESMDIQCTGGIAERTERLMIALLGIGLEGLGVNFALAICMWVLLVLGVITVLQRIFIVKRAL</sequence>
<dbReference type="GO" id="GO:0008654">
    <property type="term" value="P:phospholipid biosynthetic process"/>
    <property type="evidence" value="ECO:0007669"/>
    <property type="project" value="InterPro"/>
</dbReference>
<feature type="transmembrane region" description="Helical" evidence="1">
    <location>
        <begin position="154"/>
        <end position="187"/>
    </location>
</feature>
<dbReference type="InterPro" id="IPR000462">
    <property type="entry name" value="CDP-OH_P_trans"/>
</dbReference>
<proteinExistence type="predicted"/>
<feature type="transmembrane region" description="Helical" evidence="1">
    <location>
        <begin position="21"/>
        <end position="46"/>
    </location>
</feature>
<dbReference type="EMBL" id="CAFBQL010000002">
    <property type="protein sequence ID" value="CAB5054964.1"/>
    <property type="molecule type" value="Genomic_DNA"/>
</dbReference>
<keyword evidence="1" id="KW-0812">Transmembrane</keyword>
<keyword evidence="1" id="KW-1133">Transmembrane helix</keyword>
<dbReference type="InterPro" id="IPR043130">
    <property type="entry name" value="CDP-OH_PTrfase_TM_dom"/>
</dbReference>
<gene>
    <name evidence="2" type="ORF">UFOPK2289_00163</name>
    <name evidence="3" type="ORF">UFOPK3346_00359</name>
    <name evidence="4" type="ORF">UFOPK3670_00111</name>
    <name evidence="5" type="ORF">UFOPK4308_00386</name>
</gene>
<feature type="transmembrane region" description="Helical" evidence="1">
    <location>
        <begin position="52"/>
        <end position="69"/>
    </location>
</feature>
<feature type="transmembrane region" description="Helical" evidence="1">
    <location>
        <begin position="114"/>
        <end position="133"/>
    </location>
</feature>
<dbReference type="GO" id="GO:0016020">
    <property type="term" value="C:membrane"/>
    <property type="evidence" value="ECO:0007669"/>
    <property type="project" value="InterPro"/>
</dbReference>
<dbReference type="EMBL" id="CAEZWT010000003">
    <property type="protein sequence ID" value="CAB4656718.1"/>
    <property type="molecule type" value="Genomic_DNA"/>
</dbReference>
<dbReference type="GO" id="GO:0016780">
    <property type="term" value="F:phosphotransferase activity, for other substituted phosphate groups"/>
    <property type="evidence" value="ECO:0007669"/>
    <property type="project" value="InterPro"/>
</dbReference>
<organism evidence="4">
    <name type="scientific">freshwater metagenome</name>
    <dbReference type="NCBI Taxonomy" id="449393"/>
    <lineage>
        <taxon>unclassified sequences</taxon>
        <taxon>metagenomes</taxon>
        <taxon>ecological metagenomes</taxon>
    </lineage>
</organism>
<evidence type="ECO:0000313" key="5">
    <source>
        <dbReference type="EMBL" id="CAB5054964.1"/>
    </source>
</evidence>
<name>A0A6J7H6U2_9ZZZZ</name>
<dbReference type="Gene3D" id="1.20.120.1760">
    <property type="match status" value="1"/>
</dbReference>
<accession>A0A6J7H6U2</accession>
<dbReference type="Pfam" id="PF01066">
    <property type="entry name" value="CDP-OH_P_transf"/>
    <property type="match status" value="1"/>
</dbReference>
<evidence type="ECO:0000313" key="4">
    <source>
        <dbReference type="EMBL" id="CAB4912245.1"/>
    </source>
</evidence>
<dbReference type="EMBL" id="CAFBLE010000002">
    <property type="protein sequence ID" value="CAB4858911.1"/>
    <property type="molecule type" value="Genomic_DNA"/>
</dbReference>
<dbReference type="AlphaFoldDB" id="A0A6J7H6U2"/>
<dbReference type="EMBL" id="CAFBMV010000001">
    <property type="protein sequence ID" value="CAB4912245.1"/>
    <property type="molecule type" value="Genomic_DNA"/>
</dbReference>
<evidence type="ECO:0000313" key="2">
    <source>
        <dbReference type="EMBL" id="CAB4656718.1"/>
    </source>
</evidence>
<protein>
    <submittedName>
        <fullName evidence="4">Unannotated protein</fullName>
    </submittedName>
</protein>